<dbReference type="AlphaFoldDB" id="A0AAU9QZW9"/>
<accession>A0AAU9QZW9</accession>
<dbReference type="EMBL" id="OV915080">
    <property type="protein sequence ID" value="CAH1705414.1"/>
    <property type="molecule type" value="Genomic_DNA"/>
</dbReference>
<proteinExistence type="predicted"/>
<name>A0AAU9QZW9_9LACO</name>
<gene>
    <name evidence="1" type="ORF">LDD865_0250</name>
</gene>
<sequence>MTAKNYPFYPMLNSNVSYQFFI</sequence>
<organism evidence="1 2">
    <name type="scientific">Lactobacillus delbrueckii subsp. delbrueckii</name>
    <dbReference type="NCBI Taxonomy" id="83684"/>
    <lineage>
        <taxon>Bacteria</taxon>
        <taxon>Bacillati</taxon>
        <taxon>Bacillota</taxon>
        <taxon>Bacilli</taxon>
        <taxon>Lactobacillales</taxon>
        <taxon>Lactobacillaceae</taxon>
        <taxon>Lactobacillus</taxon>
    </lineage>
</organism>
<reference evidence="1" key="1">
    <citation type="submission" date="2022-02" db="EMBL/GenBank/DDBJ databases">
        <authorList>
            <person name="Deutsch MARIE S."/>
        </authorList>
    </citation>
    <scope>NUCLEOTIDE SEQUENCE</scope>
    <source>
        <strain evidence="1">CIRM-BIA865</strain>
    </source>
</reference>
<evidence type="ECO:0000313" key="2">
    <source>
        <dbReference type="Proteomes" id="UP001295440"/>
    </source>
</evidence>
<dbReference type="Proteomes" id="UP001295440">
    <property type="component" value="Chromosome"/>
</dbReference>
<protein>
    <submittedName>
        <fullName evidence="1">Uncharacterized protein</fullName>
    </submittedName>
</protein>
<evidence type="ECO:0000313" key="1">
    <source>
        <dbReference type="EMBL" id="CAH1705414.1"/>
    </source>
</evidence>